<dbReference type="GO" id="GO:0016020">
    <property type="term" value="C:membrane"/>
    <property type="evidence" value="ECO:0007669"/>
    <property type="project" value="UniProtKB-SubCell"/>
</dbReference>
<dbReference type="InterPro" id="IPR050475">
    <property type="entry name" value="Prenyltransferase_related"/>
</dbReference>
<evidence type="ECO:0000256" key="3">
    <source>
        <dbReference type="ARBA" id="ARBA00022692"/>
    </source>
</evidence>
<protein>
    <submittedName>
        <fullName evidence="7">Polyprenyltransferase</fullName>
    </submittedName>
</protein>
<keyword evidence="5 6" id="KW-0472">Membrane</keyword>
<dbReference type="PANTHER" id="PTHR42723">
    <property type="entry name" value="CHLOROPHYLL SYNTHASE"/>
    <property type="match status" value="1"/>
</dbReference>
<dbReference type="AlphaFoldDB" id="A0A0E3UXS3"/>
<dbReference type="OrthoDB" id="2908954at2"/>
<dbReference type="Proteomes" id="UP000033109">
    <property type="component" value="Chromosome"/>
</dbReference>
<dbReference type="STRING" id="400092.PKOR_12865"/>
<accession>A0A0E3UXS3</accession>
<dbReference type="EMBL" id="CP009621">
    <property type="protein sequence ID" value="AKD03841.1"/>
    <property type="molecule type" value="Genomic_DNA"/>
</dbReference>
<evidence type="ECO:0000256" key="5">
    <source>
        <dbReference type="ARBA" id="ARBA00023136"/>
    </source>
</evidence>
<dbReference type="GO" id="GO:0016765">
    <property type="term" value="F:transferase activity, transferring alkyl or aryl (other than methyl) groups"/>
    <property type="evidence" value="ECO:0007669"/>
    <property type="project" value="InterPro"/>
</dbReference>
<feature type="transmembrane region" description="Helical" evidence="6">
    <location>
        <begin position="278"/>
        <end position="296"/>
    </location>
</feature>
<proteinExistence type="predicted"/>
<dbReference type="RefSeq" id="WP_046311254.1">
    <property type="nucleotide sequence ID" value="NZ_CBCSCY010000003.1"/>
</dbReference>
<evidence type="ECO:0000256" key="4">
    <source>
        <dbReference type="ARBA" id="ARBA00022989"/>
    </source>
</evidence>
<dbReference type="Gene3D" id="1.10.357.140">
    <property type="entry name" value="UbiA prenyltransferase"/>
    <property type="match status" value="1"/>
</dbReference>
<evidence type="ECO:0000313" key="7">
    <source>
        <dbReference type="EMBL" id="AKD03841.1"/>
    </source>
</evidence>
<comment type="subcellular location">
    <subcellularLocation>
        <location evidence="1">Membrane</location>
        <topology evidence="1">Multi-pass membrane protein</topology>
    </subcellularLocation>
</comment>
<sequence length="302" mass="31917">MTTLGAYLRLMRPANIITAIADIMLGYAASGALLSLHLWENGFEWGNLHLLGWLALATIGLYGGGVVFNDVFDADLDRVERPERPIPSGKASVTGAATLGAALLIGGILAAWQVSATSAVIALLVALLALLYDWKGKHQNFLGPINMGACRGGNLLLGVSAIPAAVQELWFMALIPIVYIAAITMVSRGEVHGGNTAALKGAAFMYALVFAGIMSLALLPQFNLLYSLPFLLLFAYLIFPPLIKAMPAKEPKLIIKAVKAGILALIVMNASIAAGFAGWQYGLIVLLLLPVSIYIAKSFAVT</sequence>
<dbReference type="HOGENOM" id="CLU_060108_2_0_10"/>
<keyword evidence="4 6" id="KW-1133">Transmembrane helix</keyword>
<dbReference type="KEGG" id="pko:PKOR_12865"/>
<evidence type="ECO:0000256" key="2">
    <source>
        <dbReference type="ARBA" id="ARBA00022475"/>
    </source>
</evidence>
<feature type="transmembrane region" description="Helical" evidence="6">
    <location>
        <begin position="51"/>
        <end position="72"/>
    </location>
</feature>
<feature type="transmembrane region" description="Helical" evidence="6">
    <location>
        <begin position="254"/>
        <end position="272"/>
    </location>
</feature>
<keyword evidence="8" id="KW-1185">Reference proteome</keyword>
<feature type="transmembrane region" description="Helical" evidence="6">
    <location>
        <begin position="198"/>
        <end position="218"/>
    </location>
</feature>
<gene>
    <name evidence="7" type="ORF">PKOR_12865</name>
</gene>
<dbReference type="NCBIfam" id="NF035940">
    <property type="entry name" value="prenyl_rel_EboC"/>
    <property type="match status" value="1"/>
</dbReference>
<dbReference type="InterPro" id="IPR044878">
    <property type="entry name" value="UbiA_sf"/>
</dbReference>
<dbReference type="InterPro" id="IPR000537">
    <property type="entry name" value="UbiA_prenyltransferase"/>
</dbReference>
<dbReference type="Pfam" id="PF01040">
    <property type="entry name" value="UbiA"/>
    <property type="match status" value="1"/>
</dbReference>
<feature type="transmembrane region" description="Helical" evidence="6">
    <location>
        <begin position="169"/>
        <end position="186"/>
    </location>
</feature>
<evidence type="ECO:0000256" key="1">
    <source>
        <dbReference type="ARBA" id="ARBA00004141"/>
    </source>
</evidence>
<name>A0A0E3UXS3_9BACT</name>
<evidence type="ECO:0000313" key="8">
    <source>
        <dbReference type="Proteomes" id="UP000033109"/>
    </source>
</evidence>
<dbReference type="PATRIC" id="fig|400092.3.peg.2808"/>
<evidence type="ECO:0000256" key="6">
    <source>
        <dbReference type="SAM" id="Phobius"/>
    </source>
</evidence>
<feature type="transmembrane region" description="Helical" evidence="6">
    <location>
        <begin position="224"/>
        <end position="242"/>
    </location>
</feature>
<keyword evidence="7" id="KW-0808">Transferase</keyword>
<organism evidence="7 8">
    <name type="scientific">Pontibacter korlensis</name>
    <dbReference type="NCBI Taxonomy" id="400092"/>
    <lineage>
        <taxon>Bacteria</taxon>
        <taxon>Pseudomonadati</taxon>
        <taxon>Bacteroidota</taxon>
        <taxon>Cytophagia</taxon>
        <taxon>Cytophagales</taxon>
        <taxon>Hymenobacteraceae</taxon>
        <taxon>Pontibacter</taxon>
    </lineage>
</organism>
<dbReference type="PANTHER" id="PTHR42723:SF1">
    <property type="entry name" value="CHLOROPHYLL SYNTHASE, CHLOROPLASTIC"/>
    <property type="match status" value="1"/>
</dbReference>
<dbReference type="CDD" id="cd13964">
    <property type="entry name" value="PT_UbiA_1"/>
    <property type="match status" value="1"/>
</dbReference>
<keyword evidence="2" id="KW-1003">Cell membrane</keyword>
<keyword evidence="3 6" id="KW-0812">Transmembrane</keyword>
<feature type="transmembrane region" description="Helical" evidence="6">
    <location>
        <begin position="93"/>
        <end position="112"/>
    </location>
</feature>
<feature type="transmembrane region" description="Helical" evidence="6">
    <location>
        <begin position="16"/>
        <end position="39"/>
    </location>
</feature>
<reference evidence="7 8" key="1">
    <citation type="journal article" date="2015" name="Sci. Rep.">
        <title>Unraveling adaptation of Pontibacter korlensis to radiation and infertility in desert through complete genome and comparative transcriptomic analysis.</title>
        <authorList>
            <person name="Dai J."/>
            <person name="Dai W."/>
            <person name="Qiu C."/>
            <person name="Yang Z."/>
            <person name="Zhang Y."/>
            <person name="Zhou M."/>
            <person name="Zhang L."/>
            <person name="Fang C."/>
            <person name="Gao Q."/>
            <person name="Yang Q."/>
            <person name="Li X."/>
            <person name="Wang Z."/>
            <person name="Wang Z."/>
            <person name="Jia Z."/>
            <person name="Chen X."/>
        </authorList>
    </citation>
    <scope>NUCLEOTIDE SEQUENCE [LARGE SCALE GENOMIC DNA]</scope>
    <source>
        <strain evidence="7 8">X14-1T</strain>
    </source>
</reference>